<reference evidence="1" key="1">
    <citation type="submission" date="2025-08" db="UniProtKB">
        <authorList>
            <consortium name="Ensembl"/>
        </authorList>
    </citation>
    <scope>IDENTIFICATION</scope>
</reference>
<name>A0A3B3ZNY3_9GOBI</name>
<evidence type="ECO:0000313" key="2">
    <source>
        <dbReference type="Proteomes" id="UP000261520"/>
    </source>
</evidence>
<protein>
    <submittedName>
        <fullName evidence="1">Uncharacterized protein</fullName>
    </submittedName>
</protein>
<organism evidence="1 2">
    <name type="scientific">Periophthalmus magnuspinnatus</name>
    <dbReference type="NCBI Taxonomy" id="409849"/>
    <lineage>
        <taxon>Eukaryota</taxon>
        <taxon>Metazoa</taxon>
        <taxon>Chordata</taxon>
        <taxon>Craniata</taxon>
        <taxon>Vertebrata</taxon>
        <taxon>Euteleostomi</taxon>
        <taxon>Actinopterygii</taxon>
        <taxon>Neopterygii</taxon>
        <taxon>Teleostei</taxon>
        <taxon>Neoteleostei</taxon>
        <taxon>Acanthomorphata</taxon>
        <taxon>Gobiaria</taxon>
        <taxon>Gobiiformes</taxon>
        <taxon>Gobioidei</taxon>
        <taxon>Gobiidae</taxon>
        <taxon>Oxudercinae</taxon>
        <taxon>Periophthalmus</taxon>
    </lineage>
</organism>
<evidence type="ECO:0000313" key="1">
    <source>
        <dbReference type="Ensembl" id="ENSPMGP00000006189.1"/>
    </source>
</evidence>
<dbReference type="Proteomes" id="UP000261520">
    <property type="component" value="Unplaced"/>
</dbReference>
<dbReference type="PANTHER" id="PTHR36292:SF1">
    <property type="entry name" value="UPF0575 PROTEIN C19ORF67"/>
    <property type="match status" value="1"/>
</dbReference>
<reference evidence="1" key="2">
    <citation type="submission" date="2025-09" db="UniProtKB">
        <authorList>
            <consortium name="Ensembl"/>
        </authorList>
    </citation>
    <scope>IDENTIFICATION</scope>
</reference>
<keyword evidence="2" id="KW-1185">Reference proteome</keyword>
<dbReference type="InterPro" id="IPR021748">
    <property type="entry name" value="DUF3314"/>
</dbReference>
<dbReference type="AlphaFoldDB" id="A0A3B3ZNY3"/>
<accession>A0A3B3ZNY3</accession>
<sequence length="209" mass="23379">MCVCSVSNREDNTALLASFLFTCQPIFNYLAATAHGPVSDSVRSQLLECSQILCNKLENLVLTCAGSRLVSLNEAEPQSISHFHIGQFRLSPFSVTIFWYCRPTPFLAQADTGFHKRMRWNVGQLGETETDNTEFYFLCCEDVDTLSGGVRMWSIGQWIQVSPETDDIEEILCGVPQGTYLKRMILGSEEPSCGDATDCLLQLIMLDQK</sequence>
<dbReference type="PANTHER" id="PTHR36292">
    <property type="entry name" value="UPF0575 PROTEIN C19ORF67"/>
    <property type="match status" value="1"/>
</dbReference>
<dbReference type="Ensembl" id="ENSPMGT00000006578.1">
    <property type="protein sequence ID" value="ENSPMGP00000006189.1"/>
    <property type="gene ID" value="ENSPMGG00000005210.1"/>
</dbReference>
<dbReference type="Pfam" id="PF11771">
    <property type="entry name" value="DUF3314"/>
    <property type="match status" value="1"/>
</dbReference>
<proteinExistence type="predicted"/>